<organism evidence="1">
    <name type="scientific">Aspergillus niger</name>
    <dbReference type="NCBI Taxonomy" id="5061"/>
    <lineage>
        <taxon>Eukaryota</taxon>
        <taxon>Fungi</taxon>
        <taxon>Dikarya</taxon>
        <taxon>Ascomycota</taxon>
        <taxon>Pezizomycotina</taxon>
        <taxon>Eurotiomycetes</taxon>
        <taxon>Eurotiomycetidae</taxon>
        <taxon>Eurotiales</taxon>
        <taxon>Aspergillaceae</taxon>
        <taxon>Aspergillus</taxon>
        <taxon>Aspergillus subgen. Circumdati</taxon>
    </lineage>
</organism>
<protein>
    <submittedName>
        <fullName evidence="1">Uncharacterized protein</fullName>
    </submittedName>
</protein>
<dbReference type="GeneID" id="84590410"/>
<name>A0AAJ8BLV0_ASPNG</name>
<gene>
    <name evidence="1" type="ORF">An02g09570</name>
</gene>
<dbReference type="KEGG" id="ang:An02g09570"/>
<accession>A0AAJ8BLV0</accession>
<dbReference type="VEuPathDB" id="FungiDB:An02g09570"/>
<dbReference type="RefSeq" id="XP_059600055.1">
    <property type="nucleotide sequence ID" value="XM_059746509.1"/>
</dbReference>
<reference evidence="1" key="1">
    <citation type="submission" date="2025-02" db="EMBL/GenBank/DDBJ databases">
        <authorList>
            <consortium name="NCBI Genome Project"/>
        </authorList>
    </citation>
    <scope>NUCLEOTIDE SEQUENCE</scope>
</reference>
<proteinExistence type="predicted"/>
<sequence>MLRCTDYYLLPIPSNSQISCTEKGVREAAVPRFVTPDTTNETSRTLLAPCSAVTYQIPMLQNHRSTGGRIPIVDANVLASEVEQAQLRMCRSGPKIQSEWARGGSPRTVGSIRDISRSTQTSALIADQWKEGMSQVGPLQDWLRCQSEKSKYRCCWVKKAKCVGLGPS</sequence>
<reference evidence="1" key="2">
    <citation type="submission" date="2025-08" db="UniProtKB">
        <authorList>
            <consortium name="RefSeq"/>
        </authorList>
    </citation>
    <scope>IDENTIFICATION</scope>
</reference>
<evidence type="ECO:0000313" key="1">
    <source>
        <dbReference type="RefSeq" id="XP_059600055.1"/>
    </source>
</evidence>
<dbReference type="AlphaFoldDB" id="A0AAJ8BLV0"/>